<dbReference type="Proteomes" id="UP000033385">
    <property type="component" value="Unassembled WGS sequence"/>
</dbReference>
<feature type="region of interest" description="Disordered" evidence="1">
    <location>
        <begin position="1"/>
        <end position="28"/>
    </location>
</feature>
<dbReference type="PATRIC" id="fig|1359153.3.peg.75"/>
<gene>
    <name evidence="3" type="ORF">APHNP_0069</name>
</gene>
<organism evidence="3 4">
    <name type="scientific">Anaplasma phagocytophilum str. ApNP</name>
    <dbReference type="NCBI Taxonomy" id="1359153"/>
    <lineage>
        <taxon>Bacteria</taxon>
        <taxon>Pseudomonadati</taxon>
        <taxon>Pseudomonadota</taxon>
        <taxon>Alphaproteobacteria</taxon>
        <taxon>Rickettsiales</taxon>
        <taxon>Anaplasmataceae</taxon>
        <taxon>Anaplasma</taxon>
        <taxon>phagocytophilum group</taxon>
    </lineage>
</organism>
<feature type="transmembrane region" description="Helical" evidence="2">
    <location>
        <begin position="95"/>
        <end position="114"/>
    </location>
</feature>
<name>A0A0F3NGX6_ANAPH</name>
<dbReference type="EMBL" id="LANW01000001">
    <property type="protein sequence ID" value="KJV67323.1"/>
    <property type="molecule type" value="Genomic_DNA"/>
</dbReference>
<keyword evidence="2" id="KW-0472">Membrane</keyword>
<proteinExistence type="predicted"/>
<keyword evidence="2" id="KW-1133">Transmembrane helix</keyword>
<accession>A0A0F3NGX6</accession>
<evidence type="ECO:0000313" key="3">
    <source>
        <dbReference type="EMBL" id="KJV67323.1"/>
    </source>
</evidence>
<feature type="compositionally biased region" description="Basic and acidic residues" evidence="1">
    <location>
        <begin position="18"/>
        <end position="28"/>
    </location>
</feature>
<evidence type="ECO:0000256" key="2">
    <source>
        <dbReference type="SAM" id="Phobius"/>
    </source>
</evidence>
<evidence type="ECO:0000256" key="1">
    <source>
        <dbReference type="SAM" id="MobiDB-lite"/>
    </source>
</evidence>
<reference evidence="3 4" key="1">
    <citation type="submission" date="2015-01" db="EMBL/GenBank/DDBJ databases">
        <title>Genome Sequencing of Rickettsiales.</title>
        <authorList>
            <person name="Daugherty S.C."/>
            <person name="Su Q."/>
            <person name="Abolude K."/>
            <person name="Beier-Sexton M."/>
            <person name="Carlyon J.A."/>
            <person name="Carter R."/>
            <person name="Day N.P."/>
            <person name="Dumler S.J."/>
            <person name="Dyachenko V."/>
            <person name="Godinez A."/>
            <person name="Kurtti T.J."/>
            <person name="Lichay M."/>
            <person name="Mullins K.E."/>
            <person name="Ott S."/>
            <person name="Pappas-Brown V."/>
            <person name="Paris D.H."/>
            <person name="Patel P."/>
            <person name="Richards A.L."/>
            <person name="Sadzewicz L."/>
            <person name="Sears K."/>
            <person name="Seidman D."/>
            <person name="Sengamalay N."/>
            <person name="Stenos J."/>
            <person name="Tallon L.J."/>
            <person name="Vincent G."/>
            <person name="Fraser C.M."/>
            <person name="Munderloh U."/>
            <person name="Dunning-Hotopp J.C."/>
        </authorList>
    </citation>
    <scope>NUCLEOTIDE SEQUENCE [LARGE SCALE GENOMIC DNA]</scope>
    <source>
        <strain evidence="3 4">ApNP</strain>
    </source>
</reference>
<sequence length="123" mass="13860">MLAAHRIYRTPDNEVEDKEDKKGNRSDLDDPIIYRIFSLSSPFLTHMSSTANIPYGTSYSSDCDADNVLGKHVPSRVGAIGYWSDTAKFLLNNRAAVVPSVVFGTPNFFLYFMLFQMTGFLKH</sequence>
<evidence type="ECO:0000313" key="4">
    <source>
        <dbReference type="Proteomes" id="UP000033385"/>
    </source>
</evidence>
<dbReference type="AlphaFoldDB" id="A0A0F3NGX6"/>
<comment type="caution">
    <text evidence="3">The sequence shown here is derived from an EMBL/GenBank/DDBJ whole genome shotgun (WGS) entry which is preliminary data.</text>
</comment>
<protein>
    <submittedName>
        <fullName evidence="3">Uncharacterized protein</fullName>
    </submittedName>
</protein>
<keyword evidence="2" id="KW-0812">Transmembrane</keyword>